<dbReference type="AlphaFoldDB" id="A0A179USZ2"/>
<accession>A0A179USZ2</accession>
<reference evidence="2" key="1">
    <citation type="journal article" date="2015" name="PLoS Genet.">
        <title>The dynamic genome and transcriptome of the human fungal pathogen Blastomyces and close relative Emmonsia.</title>
        <authorList>
            <person name="Munoz J.F."/>
            <person name="Gauthier G.M."/>
            <person name="Desjardins C.A."/>
            <person name="Gallo J.E."/>
            <person name="Holder J."/>
            <person name="Sullivan T.D."/>
            <person name="Marty A.J."/>
            <person name="Carmen J.C."/>
            <person name="Chen Z."/>
            <person name="Ding L."/>
            <person name="Gujja S."/>
            <person name="Magrini V."/>
            <person name="Misas E."/>
            <person name="Mitreva M."/>
            <person name="Priest M."/>
            <person name="Saif S."/>
            <person name="Whiston E.A."/>
            <person name="Young S."/>
            <person name="Zeng Q."/>
            <person name="Goldman W.E."/>
            <person name="Mardis E.R."/>
            <person name="Taylor J.W."/>
            <person name="McEwen J.G."/>
            <person name="Clay O.K."/>
            <person name="Klein B.S."/>
            <person name="Cuomo C.A."/>
        </authorList>
    </citation>
    <scope>NUCLEOTIDE SEQUENCE [LARGE SCALE GENOMIC DNA]</scope>
    <source>
        <strain evidence="2">SLH14081</strain>
    </source>
</reference>
<evidence type="ECO:0000313" key="2">
    <source>
        <dbReference type="Proteomes" id="UP000002038"/>
    </source>
</evidence>
<name>A0A179USZ2_BLAGS</name>
<dbReference type="OrthoDB" id="4190073at2759"/>
<dbReference type="Proteomes" id="UP000002038">
    <property type="component" value="Unassembled WGS sequence"/>
</dbReference>
<dbReference type="EMBL" id="GG657457">
    <property type="protein sequence ID" value="OAT09522.1"/>
    <property type="molecule type" value="Genomic_DNA"/>
</dbReference>
<gene>
    <name evidence="1" type="ORF">BDBG_05282</name>
</gene>
<dbReference type="RefSeq" id="XP_031578867.1">
    <property type="nucleotide sequence ID" value="XM_031722068.1"/>
</dbReference>
<evidence type="ECO:0000313" key="1">
    <source>
        <dbReference type="EMBL" id="OAT09522.1"/>
    </source>
</evidence>
<protein>
    <submittedName>
        <fullName evidence="1">Uncharacterized protein</fullName>
    </submittedName>
</protein>
<sequence>MNVDDIIKISDTEKKDDSTIVSMKRISISFKYKTLSLIVLKLSKYVQISEQSISTSVKINSEMKTSYSTPAKMINKAKISSV</sequence>
<proteinExistence type="predicted"/>
<keyword evidence="2" id="KW-1185">Reference proteome</keyword>
<dbReference type="VEuPathDB" id="FungiDB:BDBG_05282"/>
<organism evidence="1 2">
    <name type="scientific">Blastomyces gilchristii (strain SLH14081)</name>
    <name type="common">Blastomyces dermatitidis</name>
    <dbReference type="NCBI Taxonomy" id="559298"/>
    <lineage>
        <taxon>Eukaryota</taxon>
        <taxon>Fungi</taxon>
        <taxon>Dikarya</taxon>
        <taxon>Ascomycota</taxon>
        <taxon>Pezizomycotina</taxon>
        <taxon>Eurotiomycetes</taxon>
        <taxon>Eurotiomycetidae</taxon>
        <taxon>Onygenales</taxon>
        <taxon>Ajellomycetaceae</taxon>
        <taxon>Blastomyces</taxon>
    </lineage>
</organism>
<dbReference type="KEGG" id="bgh:BDBG_05282"/>
<dbReference type="GeneID" id="8509419"/>